<keyword evidence="3" id="KW-1185">Reference proteome</keyword>
<evidence type="ECO:0000256" key="1">
    <source>
        <dbReference type="SAM" id="SignalP"/>
    </source>
</evidence>
<name>A0ABP9L8Y3_9RHOB</name>
<keyword evidence="1" id="KW-0732">Signal</keyword>
<dbReference type="Proteomes" id="UP001499910">
    <property type="component" value="Unassembled WGS sequence"/>
</dbReference>
<evidence type="ECO:0000313" key="2">
    <source>
        <dbReference type="EMBL" id="GAA5073336.1"/>
    </source>
</evidence>
<evidence type="ECO:0000313" key="3">
    <source>
        <dbReference type="Proteomes" id="UP001499910"/>
    </source>
</evidence>
<feature type="signal peptide" evidence="1">
    <location>
        <begin position="1"/>
        <end position="25"/>
    </location>
</feature>
<protein>
    <submittedName>
        <fullName evidence="2">Uncharacterized protein</fullName>
    </submittedName>
</protein>
<organism evidence="2 3">
    <name type="scientific">[Roseibacterium] beibuensis</name>
    <dbReference type="NCBI Taxonomy" id="1193142"/>
    <lineage>
        <taxon>Bacteria</taxon>
        <taxon>Pseudomonadati</taxon>
        <taxon>Pseudomonadota</taxon>
        <taxon>Alphaproteobacteria</taxon>
        <taxon>Rhodobacterales</taxon>
        <taxon>Roseobacteraceae</taxon>
        <taxon>Roseicyclus</taxon>
    </lineage>
</organism>
<feature type="chain" id="PRO_5047048885" evidence="1">
    <location>
        <begin position="26"/>
        <end position="110"/>
    </location>
</feature>
<accession>A0ABP9L8Y3</accession>
<dbReference type="EMBL" id="BAABHW010000002">
    <property type="protein sequence ID" value="GAA5073336.1"/>
    <property type="molecule type" value="Genomic_DNA"/>
</dbReference>
<dbReference type="RefSeq" id="WP_259550433.1">
    <property type="nucleotide sequence ID" value="NZ_BAABHW010000002.1"/>
</dbReference>
<proteinExistence type="predicted"/>
<sequence length="110" mass="11945">MTYKTPLFAAICAAGLLGPVSSAVAQDHAYKVQAQRQVITISCYRGPWDDVIWDRPNPQFTDSLVAAGYTLPEAHAIGERVCRDPSTVHNPDGMIAVLNQIIAQSPPGRR</sequence>
<reference evidence="3" key="1">
    <citation type="journal article" date="2019" name="Int. J. Syst. Evol. Microbiol.">
        <title>The Global Catalogue of Microorganisms (GCM) 10K type strain sequencing project: providing services to taxonomists for standard genome sequencing and annotation.</title>
        <authorList>
            <consortium name="The Broad Institute Genomics Platform"/>
            <consortium name="The Broad Institute Genome Sequencing Center for Infectious Disease"/>
            <person name="Wu L."/>
            <person name="Ma J."/>
        </authorList>
    </citation>
    <scope>NUCLEOTIDE SEQUENCE [LARGE SCALE GENOMIC DNA]</scope>
    <source>
        <strain evidence="3">JCM 18015</strain>
    </source>
</reference>
<comment type="caution">
    <text evidence="2">The sequence shown here is derived from an EMBL/GenBank/DDBJ whole genome shotgun (WGS) entry which is preliminary data.</text>
</comment>
<gene>
    <name evidence="2" type="ORF">GCM10023209_19110</name>
</gene>